<evidence type="ECO:0000256" key="1">
    <source>
        <dbReference type="ARBA" id="ARBA00004123"/>
    </source>
</evidence>
<feature type="region of interest" description="Disordered" evidence="6">
    <location>
        <begin position="329"/>
        <end position="356"/>
    </location>
</feature>
<evidence type="ECO:0000256" key="5">
    <source>
        <dbReference type="ARBA" id="ARBA00023242"/>
    </source>
</evidence>
<dbReference type="GO" id="GO:0070847">
    <property type="term" value="C:core mediator complex"/>
    <property type="evidence" value="ECO:0007669"/>
    <property type="project" value="TreeGrafter"/>
</dbReference>
<gene>
    <name evidence="7" type="ORF">BOX15_Mlig003453g3</name>
</gene>
<reference evidence="7 8" key="1">
    <citation type="submission" date="2017-06" db="EMBL/GenBank/DDBJ databases">
        <title>A platform for efficient transgenesis in Macrostomum lignano, a flatworm model organism for stem cell research.</title>
        <authorList>
            <person name="Berezikov E."/>
        </authorList>
    </citation>
    <scope>NUCLEOTIDE SEQUENCE [LARGE SCALE GENOMIC DNA]</scope>
    <source>
        <strain evidence="7">DV1</strain>
        <tissue evidence="7">Whole organism</tissue>
    </source>
</reference>
<dbReference type="PANTHER" id="PTHR13114:SF7">
    <property type="entry name" value="MEDIATOR OF RNA POLYMERASE II TRANSCRIPTION SUBUNIT 17"/>
    <property type="match status" value="1"/>
</dbReference>
<dbReference type="GO" id="GO:0003712">
    <property type="term" value="F:transcription coregulator activity"/>
    <property type="evidence" value="ECO:0007669"/>
    <property type="project" value="InterPro"/>
</dbReference>
<organism evidence="7 8">
    <name type="scientific">Macrostomum lignano</name>
    <dbReference type="NCBI Taxonomy" id="282301"/>
    <lineage>
        <taxon>Eukaryota</taxon>
        <taxon>Metazoa</taxon>
        <taxon>Spiralia</taxon>
        <taxon>Lophotrochozoa</taxon>
        <taxon>Platyhelminthes</taxon>
        <taxon>Rhabditophora</taxon>
        <taxon>Macrostomorpha</taxon>
        <taxon>Macrostomida</taxon>
        <taxon>Macrostomidae</taxon>
        <taxon>Macrostomum</taxon>
    </lineage>
</organism>
<evidence type="ECO:0000313" key="7">
    <source>
        <dbReference type="EMBL" id="PAA55775.1"/>
    </source>
</evidence>
<dbReference type="EMBL" id="NIVC01002708">
    <property type="protein sequence ID" value="PAA55775.1"/>
    <property type="molecule type" value="Genomic_DNA"/>
</dbReference>
<feature type="compositionally biased region" description="Polar residues" evidence="6">
    <location>
        <begin position="334"/>
        <end position="343"/>
    </location>
</feature>
<keyword evidence="8" id="KW-1185">Reference proteome</keyword>
<evidence type="ECO:0000256" key="4">
    <source>
        <dbReference type="ARBA" id="ARBA00023163"/>
    </source>
</evidence>
<feature type="region of interest" description="Disordered" evidence="6">
    <location>
        <begin position="70"/>
        <end position="91"/>
    </location>
</feature>
<evidence type="ECO:0000256" key="6">
    <source>
        <dbReference type="SAM" id="MobiDB-lite"/>
    </source>
</evidence>
<name>A0A267E2I1_9PLAT</name>
<evidence type="ECO:0000256" key="2">
    <source>
        <dbReference type="ARBA" id="ARBA00005635"/>
    </source>
</evidence>
<dbReference type="InterPro" id="IPR019313">
    <property type="entry name" value="Mediator_Med17"/>
</dbReference>
<dbReference type="OrthoDB" id="10058398at2759"/>
<dbReference type="GO" id="GO:0016592">
    <property type="term" value="C:mediator complex"/>
    <property type="evidence" value="ECO:0007669"/>
    <property type="project" value="InterPro"/>
</dbReference>
<comment type="caution">
    <text evidence="7">The sequence shown here is derived from an EMBL/GenBank/DDBJ whole genome shotgun (WGS) entry which is preliminary data.</text>
</comment>
<evidence type="ECO:0000313" key="8">
    <source>
        <dbReference type="Proteomes" id="UP000215902"/>
    </source>
</evidence>
<protein>
    <recommendedName>
        <fullName evidence="9">Mediator of RNA polymerase II transcription subunit 17</fullName>
    </recommendedName>
</protein>
<keyword evidence="5" id="KW-0539">Nucleus</keyword>
<keyword evidence="4" id="KW-0804">Transcription</keyword>
<comment type="similarity">
    <text evidence="2">Belongs to the Mediator complex subunit 17 family.</text>
</comment>
<keyword evidence="3" id="KW-0805">Transcription regulation</keyword>
<dbReference type="PANTHER" id="PTHR13114">
    <property type="entry name" value="MEDIATOR OF RNA POLYMERASE II TRANSCRIPTION SUBUNIT 17"/>
    <property type="match status" value="1"/>
</dbReference>
<dbReference type="GO" id="GO:0006357">
    <property type="term" value="P:regulation of transcription by RNA polymerase II"/>
    <property type="evidence" value="ECO:0007669"/>
    <property type="project" value="InterPro"/>
</dbReference>
<evidence type="ECO:0000256" key="3">
    <source>
        <dbReference type="ARBA" id="ARBA00023015"/>
    </source>
</evidence>
<dbReference type="STRING" id="282301.A0A267E2I1"/>
<feature type="compositionally biased region" description="Low complexity" evidence="6">
    <location>
        <begin position="344"/>
        <end position="354"/>
    </location>
</feature>
<sequence length="605" mass="66372">MNPAGVQISAECLPEYTVERINPDGSEVHEKPPTASEAFCQLVSKIKFQQWDEDLEEFVSEVEPTIGSADEQLDDSNLSTGGGQQQAASLGPANAESASYWQNIRLSIAAALDETTALMDLLIALRQRPQALTLEPMQRDVEKYEQRIQLVVQGKKKCVQAAAEVLEKGRGSNQMLQQEVIGNFELQQIAQCWKLRRVANTISGDLSLRSAGSRYPDSGGFELRTAKDSSFEVLLPGHLYGQACVQVTLRTSSGESLFPQPAATELPRVSLCNSQRLLLAQELYNTICCECVQAGIRAGPDAVELPLAPGLCANVSLYKVVGPEIQQQQQQEQSAGMSSKPLSQQQQQQQQQAQRLPRPNYLSNVLECLLLKRHQQARPEPGPFPSCAPAGLSERRCEAGPFSRPVPEPETGLLDRLAAICRHSALYREVANLLEAWPLAEPRLVWHWQTGSSTSAHVAVEFVRRSYDLLRSRALISIGDRKAVLLTTCGQRVAARLGDVKRLLQPCLLREADRHLLLCVHSASTSLGWHLLANSSDPAASLLRSPDGQCSLLVQLDSNRKFVVSVNRGGNGDKWRRVQLDRLAGANALEKLDHVLAALTPLSNA</sequence>
<proteinExistence type="inferred from homology"/>
<dbReference type="Proteomes" id="UP000215902">
    <property type="component" value="Unassembled WGS sequence"/>
</dbReference>
<dbReference type="AlphaFoldDB" id="A0A267E2I1"/>
<accession>A0A267E2I1</accession>
<evidence type="ECO:0008006" key="9">
    <source>
        <dbReference type="Google" id="ProtNLM"/>
    </source>
</evidence>
<comment type="subcellular location">
    <subcellularLocation>
        <location evidence="1">Nucleus</location>
    </subcellularLocation>
</comment>